<dbReference type="RefSeq" id="WP_090219535.1">
    <property type="nucleotide sequence ID" value="NZ_FOYO01000001.1"/>
</dbReference>
<dbReference type="Pfam" id="PF17042">
    <property type="entry name" value="NBD_C"/>
    <property type="match status" value="1"/>
</dbReference>
<proteinExistence type="inferred from homology"/>
<keyword evidence="16" id="KW-1185">Reference proteome</keyword>
<evidence type="ECO:0000256" key="4">
    <source>
        <dbReference type="ARBA" id="ARBA00022777"/>
    </source>
</evidence>
<keyword evidence="2" id="KW-0808">Transferase</keyword>
<dbReference type="SUPFAM" id="SSF142764">
    <property type="entry name" value="YgbK-like"/>
    <property type="match status" value="1"/>
</dbReference>
<evidence type="ECO:0000256" key="6">
    <source>
        <dbReference type="ARBA" id="ARBA00023277"/>
    </source>
</evidence>
<dbReference type="OrthoDB" id="191465at2"/>
<dbReference type="EC" id="2.7.1.217" evidence="10"/>
<comment type="catalytic activity">
    <reaction evidence="8">
        <text>3-dehydro-D-erythronate + ATP = 3-dehydro-4-O-phospho-D-erythronate + ADP + H(+)</text>
        <dbReference type="Rhea" id="RHEA:52556"/>
        <dbReference type="ChEBI" id="CHEBI:15378"/>
        <dbReference type="ChEBI" id="CHEBI:30616"/>
        <dbReference type="ChEBI" id="CHEBI:57958"/>
        <dbReference type="ChEBI" id="CHEBI:136593"/>
        <dbReference type="ChEBI" id="CHEBI:456216"/>
        <dbReference type="EC" id="2.7.1.217"/>
    </reaction>
</comment>
<evidence type="ECO:0000256" key="12">
    <source>
        <dbReference type="ARBA" id="ARBA00041377"/>
    </source>
</evidence>
<organism evidence="15 16">
    <name type="scientific">Litoreibacter janthinus</name>
    <dbReference type="NCBI Taxonomy" id="670154"/>
    <lineage>
        <taxon>Bacteria</taxon>
        <taxon>Pseudomonadati</taxon>
        <taxon>Pseudomonadota</taxon>
        <taxon>Alphaproteobacteria</taxon>
        <taxon>Rhodobacterales</taxon>
        <taxon>Roseobacteraceae</taxon>
        <taxon>Litoreibacter</taxon>
    </lineage>
</organism>
<dbReference type="GO" id="GO:0005524">
    <property type="term" value="F:ATP binding"/>
    <property type="evidence" value="ECO:0007669"/>
    <property type="project" value="UniProtKB-KW"/>
</dbReference>
<comment type="function">
    <text evidence="9">Catalyzes the ATP-dependent phosphorylation of 3-oxo-tetronate to 3-oxo-tetronate 4-phosphate.</text>
</comment>
<evidence type="ECO:0000256" key="9">
    <source>
        <dbReference type="ARBA" id="ARBA00037335"/>
    </source>
</evidence>
<dbReference type="Proteomes" id="UP000199658">
    <property type="component" value="Unassembled WGS sequence"/>
</dbReference>
<evidence type="ECO:0000259" key="13">
    <source>
        <dbReference type="Pfam" id="PF07005"/>
    </source>
</evidence>
<dbReference type="GO" id="GO:0016301">
    <property type="term" value="F:kinase activity"/>
    <property type="evidence" value="ECO:0007669"/>
    <property type="project" value="UniProtKB-KW"/>
</dbReference>
<dbReference type="InterPro" id="IPR031475">
    <property type="entry name" value="NBD_C"/>
</dbReference>
<dbReference type="Gene3D" id="3.40.980.20">
    <property type="entry name" value="Four-carbon acid sugar kinase, nucleotide binding domain"/>
    <property type="match status" value="1"/>
</dbReference>
<evidence type="ECO:0000256" key="5">
    <source>
        <dbReference type="ARBA" id="ARBA00022840"/>
    </source>
</evidence>
<dbReference type="AlphaFoldDB" id="A0A1I6HY87"/>
<evidence type="ECO:0000313" key="16">
    <source>
        <dbReference type="Proteomes" id="UP000199658"/>
    </source>
</evidence>
<evidence type="ECO:0000256" key="10">
    <source>
        <dbReference type="ARBA" id="ARBA00039095"/>
    </source>
</evidence>
<comment type="catalytic activity">
    <reaction evidence="7">
        <text>3-dehydro-L-erythronate + ATP = 3-dehydro-4-O-phospho-L-erythronate + ADP + H(+)</text>
        <dbReference type="Rhea" id="RHEA:52552"/>
        <dbReference type="ChEBI" id="CHEBI:15378"/>
        <dbReference type="ChEBI" id="CHEBI:30616"/>
        <dbReference type="ChEBI" id="CHEBI:136592"/>
        <dbReference type="ChEBI" id="CHEBI:136670"/>
        <dbReference type="ChEBI" id="CHEBI:456216"/>
        <dbReference type="EC" id="2.7.1.217"/>
    </reaction>
</comment>
<dbReference type="InterPro" id="IPR042213">
    <property type="entry name" value="NBD_C_sf"/>
</dbReference>
<sequence>MLLGCIGDDFTGSSDLANTLSKQGMRTVQYTGIPNGNAEADVEAGVVALKSRSIDPQDAVTQSLAALEWLLAQGCEQIFFKYCSTFDSTPEGNIGPVADALALALDAHKVIVCPAFPGTGRSIYHGHLFVKDVLLSESGMQNHPLTPMTDPDIRRWLAPQTKFEVGHVGAESVLAGADAIKGALAAEHANGKRLVVVDALRDADLMEIGEAADGLPLITGGSGVALGLPRNFARRGLISQNTATWRGETGKCVALSGSCSNATRAQVELHSRSNPSIEVPAADVIEGRLLPETVVHWLVQADGIPLAFSSADPAAVKEVQAEFGRERSAEALEGFFAEVARQLVRSGVTKLLTAGGETSGAVVEGLDLTTLEIGPEIDPGVPALRAGNALVVALKSGNFGAPDYFEKAARVLGASTTQ</sequence>
<protein>
    <recommendedName>
        <fullName evidence="11">3-oxo-tetronate kinase</fullName>
        <ecNumber evidence="10">2.7.1.217</ecNumber>
    </recommendedName>
    <alternativeName>
        <fullName evidence="12">3-dehydrotetronate 4-kinase</fullName>
    </alternativeName>
</protein>
<evidence type="ECO:0000256" key="1">
    <source>
        <dbReference type="ARBA" id="ARBA00005715"/>
    </source>
</evidence>
<dbReference type="InterPro" id="IPR010737">
    <property type="entry name" value="4-carb_acid_sugar_kinase_N"/>
</dbReference>
<dbReference type="Pfam" id="PF07005">
    <property type="entry name" value="SBD_N"/>
    <property type="match status" value="1"/>
</dbReference>
<feature type="domain" description="Four-carbon acid sugar kinase nucleotide binding" evidence="14">
    <location>
        <begin position="253"/>
        <end position="405"/>
    </location>
</feature>
<keyword evidence="4" id="KW-0418">Kinase</keyword>
<gene>
    <name evidence="15" type="ORF">SAMN04488002_3558</name>
</gene>
<dbReference type="Gene3D" id="3.40.50.10840">
    <property type="entry name" value="Putative sugar-binding, N-terminal domain"/>
    <property type="match status" value="1"/>
</dbReference>
<evidence type="ECO:0000256" key="11">
    <source>
        <dbReference type="ARBA" id="ARBA00039461"/>
    </source>
</evidence>
<dbReference type="InterPro" id="IPR050007">
    <property type="entry name" value="OtnK"/>
</dbReference>
<evidence type="ECO:0000256" key="8">
    <source>
        <dbReference type="ARBA" id="ARBA00036346"/>
    </source>
</evidence>
<accession>A0A1I6HY87</accession>
<dbReference type="NCBIfam" id="NF043035">
    <property type="entry name" value="OxoTetrKin"/>
    <property type="match status" value="1"/>
</dbReference>
<evidence type="ECO:0000256" key="3">
    <source>
        <dbReference type="ARBA" id="ARBA00022741"/>
    </source>
</evidence>
<evidence type="ECO:0000313" key="15">
    <source>
        <dbReference type="EMBL" id="SFR59180.1"/>
    </source>
</evidence>
<reference evidence="16" key="1">
    <citation type="submission" date="2016-10" db="EMBL/GenBank/DDBJ databases">
        <authorList>
            <person name="Varghese N."/>
            <person name="Submissions S."/>
        </authorList>
    </citation>
    <scope>NUCLEOTIDE SEQUENCE [LARGE SCALE GENOMIC DNA]</scope>
    <source>
        <strain evidence="16">DSM 26921</strain>
    </source>
</reference>
<evidence type="ECO:0000256" key="2">
    <source>
        <dbReference type="ARBA" id="ARBA00022679"/>
    </source>
</evidence>
<keyword evidence="6" id="KW-0119">Carbohydrate metabolism</keyword>
<evidence type="ECO:0000259" key="14">
    <source>
        <dbReference type="Pfam" id="PF17042"/>
    </source>
</evidence>
<evidence type="ECO:0000256" key="7">
    <source>
        <dbReference type="ARBA" id="ARBA00035898"/>
    </source>
</evidence>
<keyword evidence="5" id="KW-0067">ATP-binding</keyword>
<dbReference type="STRING" id="670154.SAMN04488002_3558"/>
<name>A0A1I6HY87_9RHOB</name>
<keyword evidence="3" id="KW-0547">Nucleotide-binding</keyword>
<comment type="similarity">
    <text evidence="1">Belongs to the four-carbon acid sugar kinase family.</text>
</comment>
<feature type="domain" description="Four-carbon acid sugar kinase N-terminal" evidence="13">
    <location>
        <begin position="3"/>
        <end position="227"/>
    </location>
</feature>
<dbReference type="EMBL" id="FOYO01000001">
    <property type="protein sequence ID" value="SFR59180.1"/>
    <property type="molecule type" value="Genomic_DNA"/>
</dbReference>
<dbReference type="InterPro" id="IPR037051">
    <property type="entry name" value="4-carb_acid_sugar_kinase_N_sf"/>
</dbReference>